<dbReference type="EMBL" id="UFSW01000001">
    <property type="protein sequence ID" value="SUU97732.1"/>
    <property type="molecule type" value="Genomic_DNA"/>
</dbReference>
<evidence type="ECO:0000313" key="5">
    <source>
        <dbReference type="EMBL" id="SUU98657.1"/>
    </source>
</evidence>
<dbReference type="OrthoDB" id="5690571at2"/>
<evidence type="ECO:0000313" key="1">
    <source>
        <dbReference type="EMBL" id="RZN61386.1"/>
    </source>
</evidence>
<evidence type="ECO:0000313" key="3">
    <source>
        <dbReference type="EMBL" id="STO70952.1"/>
    </source>
</evidence>
<reference evidence="1 9" key="2">
    <citation type="submission" date="2018-11" db="EMBL/GenBank/DDBJ databases">
        <title>Sequencing Av. paragallinarum serogroups.</title>
        <authorList>
            <person name="Hellmuth J.E."/>
            <person name="Boucher C.E."/>
            <person name="Cason E.D."/>
        </authorList>
    </citation>
    <scope>NUCLEOTIDE SEQUENCE [LARGE SCALE GENOMIC DNA]</scope>
    <source>
        <strain evidence="1 9">SA-3</strain>
    </source>
</reference>
<dbReference type="Proteomes" id="UP000294229">
    <property type="component" value="Unassembled WGS sequence"/>
</dbReference>
<proteinExistence type="predicted"/>
<evidence type="ECO:0000313" key="2">
    <source>
        <dbReference type="EMBL" id="STO70252.1"/>
    </source>
</evidence>
<gene>
    <name evidence="1" type="ORF">EIG79_01220</name>
    <name evidence="4" type="ORF">NCTC10926_01130</name>
    <name evidence="5" type="ORF">NCTC10926_02094</name>
    <name evidence="6" type="ORF">NCTC10926_02896</name>
    <name evidence="2" type="ORF">NCTC11296_00132</name>
    <name evidence="3" type="ORF">NCTC11296_00872</name>
</gene>
<evidence type="ECO:0000313" key="6">
    <source>
        <dbReference type="EMBL" id="SUV40838.1"/>
    </source>
</evidence>
<evidence type="ECO:0000313" key="4">
    <source>
        <dbReference type="EMBL" id="SUU97732.1"/>
    </source>
</evidence>
<dbReference type="Proteomes" id="UP000254465">
    <property type="component" value="Unassembled WGS sequence"/>
</dbReference>
<dbReference type="EMBL" id="UFSW01000001">
    <property type="protein sequence ID" value="SUU98657.1"/>
    <property type="molecule type" value="Genomic_DNA"/>
</dbReference>
<accession>A0A0F5EW28</accession>
<dbReference type="EMBL" id="UGHK01000001">
    <property type="protein sequence ID" value="STO70252.1"/>
    <property type="molecule type" value="Genomic_DNA"/>
</dbReference>
<dbReference type="EMBL" id="UGHK01000001">
    <property type="protein sequence ID" value="STO70952.1"/>
    <property type="molecule type" value="Genomic_DNA"/>
</dbReference>
<evidence type="ECO:0000313" key="9">
    <source>
        <dbReference type="Proteomes" id="UP000294229"/>
    </source>
</evidence>
<sequence length="70" mass="7882">MSSKKKGKVVYALYRGETNLGDGTAAELAKRLNKNRNYIPTLACKRTHRLAENNPNRLMAIKIGYTTDEL</sequence>
<organism evidence="1 9">
    <name type="scientific">Avibacterium paragallinarum</name>
    <name type="common">Haemophilus gallinarum</name>
    <dbReference type="NCBI Taxonomy" id="728"/>
    <lineage>
        <taxon>Bacteria</taxon>
        <taxon>Pseudomonadati</taxon>
        <taxon>Pseudomonadota</taxon>
        <taxon>Gammaproteobacteria</taxon>
        <taxon>Pasteurellales</taxon>
        <taxon>Pasteurellaceae</taxon>
        <taxon>Avibacterium</taxon>
    </lineage>
</organism>
<evidence type="ECO:0000313" key="7">
    <source>
        <dbReference type="Proteomes" id="UP000254465"/>
    </source>
</evidence>
<dbReference type="RefSeq" id="WP_017807473.1">
    <property type="nucleotide sequence ID" value="NZ_CP104914.1"/>
</dbReference>
<name>A0A0F5EW28_AVIPA</name>
<evidence type="ECO:0000313" key="8">
    <source>
        <dbReference type="Proteomes" id="UP000254620"/>
    </source>
</evidence>
<dbReference type="EMBL" id="UFSW01000003">
    <property type="protein sequence ID" value="SUV40838.1"/>
    <property type="molecule type" value="Genomic_DNA"/>
</dbReference>
<protein>
    <submittedName>
        <fullName evidence="1">Uncharacterized protein</fullName>
    </submittedName>
</protein>
<dbReference type="Proteomes" id="UP000254620">
    <property type="component" value="Unassembled WGS sequence"/>
</dbReference>
<dbReference type="EMBL" id="RQXS01000002">
    <property type="protein sequence ID" value="RZN61386.1"/>
    <property type="molecule type" value="Genomic_DNA"/>
</dbReference>
<dbReference type="AlphaFoldDB" id="A0A0F5EW28"/>
<reference evidence="7 8" key="1">
    <citation type="submission" date="2018-06" db="EMBL/GenBank/DDBJ databases">
        <authorList>
            <consortium name="Pathogen Informatics"/>
            <person name="Doyle S."/>
        </authorList>
    </citation>
    <scope>NUCLEOTIDE SEQUENCE [LARGE SCALE GENOMIC DNA]</scope>
    <source>
        <strain evidence="4 8">NCTC10926</strain>
        <strain evidence="2 7">NCTC11296</strain>
    </source>
</reference>